<evidence type="ECO:0000313" key="1">
    <source>
        <dbReference type="EMBL" id="GIO28937.1"/>
    </source>
</evidence>
<name>A0A919XAB2_9BACL</name>
<comment type="caution">
    <text evidence="1">The sequence shown here is derived from an EMBL/GenBank/DDBJ whole genome shotgun (WGS) entry which is preliminary data.</text>
</comment>
<organism evidence="1 2">
    <name type="scientific">Paenibacillus albilobatus</name>
    <dbReference type="NCBI Taxonomy" id="2716884"/>
    <lineage>
        <taxon>Bacteria</taxon>
        <taxon>Bacillati</taxon>
        <taxon>Bacillota</taxon>
        <taxon>Bacilli</taxon>
        <taxon>Bacillales</taxon>
        <taxon>Paenibacillaceae</taxon>
        <taxon>Paenibacillus</taxon>
    </lineage>
</organism>
<proteinExistence type="predicted"/>
<sequence>MLTSEEQIEIGGVNEAVGNSDKNTYGKMDYCSEAKCKAIHIQFINLFYNKLSSC</sequence>
<protein>
    <submittedName>
        <fullName evidence="1">Uncharacterized protein</fullName>
    </submittedName>
</protein>
<reference evidence="1" key="1">
    <citation type="submission" date="2021-03" db="EMBL/GenBank/DDBJ databases">
        <title>Antimicrobial resistance genes in bacteria isolated from Japanese honey, and their potential for conferring macrolide and lincosamide resistance in the American foulbrood pathogen Paenibacillus larvae.</title>
        <authorList>
            <person name="Okamoto M."/>
            <person name="Kumagai M."/>
            <person name="Kanamori H."/>
            <person name="Takamatsu D."/>
        </authorList>
    </citation>
    <scope>NUCLEOTIDE SEQUENCE</scope>
    <source>
        <strain evidence="1">J2TS6</strain>
    </source>
</reference>
<gene>
    <name evidence="1" type="ORF">J2TS6_00780</name>
</gene>
<dbReference type="Proteomes" id="UP000679779">
    <property type="component" value="Unassembled WGS sequence"/>
</dbReference>
<evidence type="ECO:0000313" key="2">
    <source>
        <dbReference type="Proteomes" id="UP000679779"/>
    </source>
</evidence>
<accession>A0A919XAB2</accession>
<dbReference type="AlphaFoldDB" id="A0A919XAB2"/>
<keyword evidence="2" id="KW-1185">Reference proteome</keyword>
<dbReference type="EMBL" id="BORQ01000001">
    <property type="protein sequence ID" value="GIO28937.1"/>
    <property type="molecule type" value="Genomic_DNA"/>
</dbReference>